<organism evidence="1 2">
    <name type="scientific">Dendrobium catenatum</name>
    <dbReference type="NCBI Taxonomy" id="906689"/>
    <lineage>
        <taxon>Eukaryota</taxon>
        <taxon>Viridiplantae</taxon>
        <taxon>Streptophyta</taxon>
        <taxon>Embryophyta</taxon>
        <taxon>Tracheophyta</taxon>
        <taxon>Spermatophyta</taxon>
        <taxon>Magnoliopsida</taxon>
        <taxon>Liliopsida</taxon>
        <taxon>Asparagales</taxon>
        <taxon>Orchidaceae</taxon>
        <taxon>Epidendroideae</taxon>
        <taxon>Malaxideae</taxon>
        <taxon>Dendrobiinae</taxon>
        <taxon>Dendrobium</taxon>
    </lineage>
</organism>
<proteinExistence type="predicted"/>
<reference evidence="1 2" key="1">
    <citation type="journal article" date="2016" name="Sci. Rep.">
        <title>The Dendrobium catenatum Lindl. genome sequence provides insights into polysaccharide synthase, floral development and adaptive evolution.</title>
        <authorList>
            <person name="Zhang G.Q."/>
            <person name="Xu Q."/>
            <person name="Bian C."/>
            <person name="Tsai W.C."/>
            <person name="Yeh C.M."/>
            <person name="Liu K.W."/>
            <person name="Yoshida K."/>
            <person name="Zhang L.S."/>
            <person name="Chang S.B."/>
            <person name="Chen F."/>
            <person name="Shi Y."/>
            <person name="Su Y.Y."/>
            <person name="Zhang Y.Q."/>
            <person name="Chen L.J."/>
            <person name="Yin Y."/>
            <person name="Lin M."/>
            <person name="Huang H."/>
            <person name="Deng H."/>
            <person name="Wang Z.W."/>
            <person name="Zhu S.L."/>
            <person name="Zhao X."/>
            <person name="Deng C."/>
            <person name="Niu S.C."/>
            <person name="Huang J."/>
            <person name="Wang M."/>
            <person name="Liu G.H."/>
            <person name="Yang H.J."/>
            <person name="Xiao X.J."/>
            <person name="Hsiao Y.Y."/>
            <person name="Wu W.L."/>
            <person name="Chen Y.Y."/>
            <person name="Mitsuda N."/>
            <person name="Ohme-Takagi M."/>
            <person name="Luo Y.B."/>
            <person name="Van de Peer Y."/>
            <person name="Liu Z.J."/>
        </authorList>
    </citation>
    <scope>NUCLEOTIDE SEQUENCE [LARGE SCALE GENOMIC DNA]</scope>
    <source>
        <tissue evidence="1">The whole plant</tissue>
    </source>
</reference>
<protein>
    <submittedName>
        <fullName evidence="1">Uncharacterized protein</fullName>
    </submittedName>
</protein>
<dbReference type="Proteomes" id="UP000233837">
    <property type="component" value="Unassembled WGS sequence"/>
</dbReference>
<reference evidence="1 2" key="2">
    <citation type="journal article" date="2017" name="Nature">
        <title>The Apostasia genome and the evolution of orchids.</title>
        <authorList>
            <person name="Zhang G.Q."/>
            <person name="Liu K.W."/>
            <person name="Li Z."/>
            <person name="Lohaus R."/>
            <person name="Hsiao Y.Y."/>
            <person name="Niu S.C."/>
            <person name="Wang J.Y."/>
            <person name="Lin Y.C."/>
            <person name="Xu Q."/>
            <person name="Chen L.J."/>
            <person name="Yoshida K."/>
            <person name="Fujiwara S."/>
            <person name="Wang Z.W."/>
            <person name="Zhang Y.Q."/>
            <person name="Mitsuda N."/>
            <person name="Wang M."/>
            <person name="Liu G.H."/>
            <person name="Pecoraro L."/>
            <person name="Huang H.X."/>
            <person name="Xiao X.J."/>
            <person name="Lin M."/>
            <person name="Wu X.Y."/>
            <person name="Wu W.L."/>
            <person name="Chen Y.Y."/>
            <person name="Chang S.B."/>
            <person name="Sakamoto S."/>
            <person name="Ohme-Takagi M."/>
            <person name="Yagi M."/>
            <person name="Zeng S.J."/>
            <person name="Shen C.Y."/>
            <person name="Yeh C.M."/>
            <person name="Luo Y.B."/>
            <person name="Tsai W.C."/>
            <person name="Van de Peer Y."/>
            <person name="Liu Z.J."/>
        </authorList>
    </citation>
    <scope>NUCLEOTIDE SEQUENCE [LARGE SCALE GENOMIC DNA]</scope>
    <source>
        <tissue evidence="1">The whole plant</tissue>
    </source>
</reference>
<gene>
    <name evidence="1" type="ORF">MA16_Dca007492</name>
</gene>
<dbReference type="AlphaFoldDB" id="A0A2I0WB92"/>
<dbReference type="EMBL" id="KZ502795">
    <property type="protein sequence ID" value="PKU72929.1"/>
    <property type="molecule type" value="Genomic_DNA"/>
</dbReference>
<name>A0A2I0WB92_9ASPA</name>
<keyword evidence="2" id="KW-1185">Reference proteome</keyword>
<evidence type="ECO:0000313" key="1">
    <source>
        <dbReference type="EMBL" id="PKU72929.1"/>
    </source>
</evidence>
<sequence length="118" mass="12665">MGPLHPIGRGSNGNMIREGELPRCCQVHVKGKGKNAMVENMAGKENIGVKGNPGLAILESSAINTNASNSGLGTNSATAKVKLSKELRSLGHVELDYNKKKRYDRLNPKIGERPFTPV</sequence>
<evidence type="ECO:0000313" key="2">
    <source>
        <dbReference type="Proteomes" id="UP000233837"/>
    </source>
</evidence>
<accession>A0A2I0WB92</accession>